<sequence>MMNRKSYPSDLTNKEWAQIEPILYEGIYRKAGSKGKYPRREMFNAILYVLRTGCQWTDIPHDFPPWKTVYSQFLRWRDKNLFQKLNVHLNRRLRTLLGKNAEPSAGIVDSQSVKTTEKKGFVDLMEVKKLKVGKDTYWWITLDY</sequence>
<evidence type="ECO:0000313" key="3">
    <source>
        <dbReference type="Proteomes" id="UP000031307"/>
    </source>
</evidence>
<evidence type="ECO:0000313" key="2">
    <source>
        <dbReference type="EMBL" id="KIA78597.1"/>
    </source>
</evidence>
<feature type="domain" description="Insertion element IS402-like" evidence="1">
    <location>
        <begin position="11"/>
        <end position="85"/>
    </location>
</feature>
<dbReference type="Proteomes" id="UP000031307">
    <property type="component" value="Unassembled WGS sequence"/>
</dbReference>
<name>A0A0C1EBY9_9BACT</name>
<dbReference type="PANTHER" id="PTHR30007:SF0">
    <property type="entry name" value="TRANSPOSASE"/>
    <property type="match status" value="1"/>
</dbReference>
<dbReference type="EMBL" id="JSAM01000013">
    <property type="protein sequence ID" value="KIA78597.1"/>
    <property type="molecule type" value="Genomic_DNA"/>
</dbReference>
<dbReference type="PANTHER" id="PTHR30007">
    <property type="entry name" value="PHP DOMAIN PROTEIN"/>
    <property type="match status" value="1"/>
</dbReference>
<dbReference type="NCBIfam" id="NF033580">
    <property type="entry name" value="transpos_IS5_3"/>
    <property type="match status" value="1"/>
</dbReference>
<reference evidence="2 3" key="1">
    <citation type="journal article" date="2014" name="Mol. Biol. Evol.">
        <title>Massive expansion of Ubiquitination-related gene families within the Chlamydiae.</title>
        <authorList>
            <person name="Domman D."/>
            <person name="Collingro A."/>
            <person name="Lagkouvardos I."/>
            <person name="Gehre L."/>
            <person name="Weinmaier T."/>
            <person name="Rattei T."/>
            <person name="Subtil A."/>
            <person name="Horn M."/>
        </authorList>
    </citation>
    <scope>NUCLEOTIDE SEQUENCE [LARGE SCALE GENOMIC DNA]</scope>
    <source>
        <strain evidence="2 3">OEW1</strain>
    </source>
</reference>
<comment type="caution">
    <text evidence="2">The sequence shown here is derived from an EMBL/GenBank/DDBJ whole genome shotgun (WGS) entry which is preliminary data.</text>
</comment>
<dbReference type="AlphaFoldDB" id="A0A0C1EBY9"/>
<protein>
    <recommendedName>
        <fullName evidence="1">Insertion element IS402-like domain-containing protein</fullName>
    </recommendedName>
</protein>
<dbReference type="Pfam" id="PF13340">
    <property type="entry name" value="DUF4096"/>
    <property type="match status" value="1"/>
</dbReference>
<proteinExistence type="predicted"/>
<dbReference type="PATRIC" id="fig|83552.4.peg.197"/>
<evidence type="ECO:0000259" key="1">
    <source>
        <dbReference type="Pfam" id="PF13340"/>
    </source>
</evidence>
<organism evidence="2 3">
    <name type="scientific">Parachlamydia acanthamoebae</name>
    <dbReference type="NCBI Taxonomy" id="83552"/>
    <lineage>
        <taxon>Bacteria</taxon>
        <taxon>Pseudomonadati</taxon>
        <taxon>Chlamydiota</taxon>
        <taxon>Chlamydiia</taxon>
        <taxon>Parachlamydiales</taxon>
        <taxon>Parachlamydiaceae</taxon>
        <taxon>Parachlamydia</taxon>
    </lineage>
</organism>
<accession>A0A0C1EBY9</accession>
<gene>
    <name evidence="2" type="ORF">DB43_DS00240</name>
</gene>
<dbReference type="InterPro" id="IPR025161">
    <property type="entry name" value="IS402-like_dom"/>
</dbReference>